<keyword evidence="3" id="KW-1185">Reference proteome</keyword>
<dbReference type="Proteomes" id="UP001146468">
    <property type="component" value="Unassembled WGS sequence"/>
</dbReference>
<evidence type="ECO:0000313" key="3">
    <source>
        <dbReference type="Proteomes" id="UP001146468"/>
    </source>
</evidence>
<name>A0A9X3RI39_9CORY</name>
<comment type="caution">
    <text evidence="2">The sequence shown here is derived from an EMBL/GenBank/DDBJ whole genome shotgun (WGS) entry which is preliminary data.</text>
</comment>
<dbReference type="RefSeq" id="WP_269964422.1">
    <property type="nucleotide sequence ID" value="NZ_JAKMUS010000001.1"/>
</dbReference>
<dbReference type="AlphaFoldDB" id="A0A9X3RI39"/>
<protein>
    <submittedName>
        <fullName evidence="2">Uncharacterized protein</fullName>
    </submittedName>
</protein>
<organism evidence="2 3">
    <name type="scientific">Corynebacterium meitnerae</name>
    <dbReference type="NCBI Taxonomy" id="2913498"/>
    <lineage>
        <taxon>Bacteria</taxon>
        <taxon>Bacillati</taxon>
        <taxon>Actinomycetota</taxon>
        <taxon>Actinomycetes</taxon>
        <taxon>Mycobacteriales</taxon>
        <taxon>Corynebacteriaceae</taxon>
        <taxon>Corynebacterium</taxon>
    </lineage>
</organism>
<proteinExistence type="predicted"/>
<reference evidence="2" key="1">
    <citation type="submission" date="2022-02" db="EMBL/GenBank/DDBJ databases">
        <title>Corynebacterium sp. from urogenital microbiome.</title>
        <authorList>
            <person name="Cappelli E.A."/>
            <person name="Ribeiro T.G."/>
            <person name="Peixe L."/>
        </authorList>
    </citation>
    <scope>NUCLEOTIDE SEQUENCE</scope>
    <source>
        <strain evidence="2">C8Ua_172</strain>
    </source>
</reference>
<feature type="region of interest" description="Disordered" evidence="1">
    <location>
        <begin position="1"/>
        <end position="27"/>
    </location>
</feature>
<accession>A0A9X3RI39</accession>
<sequence>MVVGPMQHHPKPVPKPHDPRQASMTPEELSARFEAVLSQPMDDLATELAEYEAAYEVLTEALQDRV</sequence>
<dbReference type="EMBL" id="JAKMUS010000001">
    <property type="protein sequence ID" value="MCZ9292954.1"/>
    <property type="molecule type" value="Genomic_DNA"/>
</dbReference>
<evidence type="ECO:0000313" key="2">
    <source>
        <dbReference type="EMBL" id="MCZ9292954.1"/>
    </source>
</evidence>
<gene>
    <name evidence="2" type="ORF">L8U60_00445</name>
</gene>
<evidence type="ECO:0000256" key="1">
    <source>
        <dbReference type="SAM" id="MobiDB-lite"/>
    </source>
</evidence>